<dbReference type="Proteomes" id="UP000057938">
    <property type="component" value="Chromosome"/>
</dbReference>
<evidence type="ECO:0000313" key="2">
    <source>
        <dbReference type="Proteomes" id="UP000057938"/>
    </source>
</evidence>
<organism evidence="1 2">
    <name type="scientific">Altererythrobacter epoxidivorans</name>
    <dbReference type="NCBI Taxonomy" id="361183"/>
    <lineage>
        <taxon>Bacteria</taxon>
        <taxon>Pseudomonadati</taxon>
        <taxon>Pseudomonadota</taxon>
        <taxon>Alphaproteobacteria</taxon>
        <taxon>Sphingomonadales</taxon>
        <taxon>Erythrobacteraceae</taxon>
        <taxon>Altererythrobacter</taxon>
    </lineage>
</organism>
<accession>A0A0M4LSI0</accession>
<protein>
    <submittedName>
        <fullName evidence="1">Alpha-methylacyl-CoA racemase</fullName>
        <ecNumber evidence="1">5.1.99.4</ecNumber>
    </submittedName>
</protein>
<dbReference type="GO" id="GO:0008111">
    <property type="term" value="F:alpha-methylacyl-CoA racemase activity"/>
    <property type="evidence" value="ECO:0007669"/>
    <property type="project" value="UniProtKB-EC"/>
</dbReference>
<dbReference type="KEGG" id="aep:AMC99_00188"/>
<keyword evidence="2" id="KW-1185">Reference proteome</keyword>
<proteinExistence type="predicted"/>
<keyword evidence="1" id="KW-0413">Isomerase</keyword>
<reference evidence="1 2" key="1">
    <citation type="submission" date="2015-09" db="EMBL/GenBank/DDBJ databases">
        <title>Complete genome sequence of a benzo[a]pyrene-degrading bacterium Altererythrobacter epoxidivorans CGMCC 1.7731T.</title>
        <authorList>
            <person name="Li Z."/>
            <person name="Cheng H."/>
            <person name="Huo Y."/>
            <person name="Xu X."/>
        </authorList>
    </citation>
    <scope>NUCLEOTIDE SEQUENCE [LARGE SCALE GENOMIC DNA]</scope>
    <source>
        <strain evidence="1 2">CGMCC 1.7731</strain>
    </source>
</reference>
<name>A0A0M4LSI0_9SPHN</name>
<dbReference type="AlphaFoldDB" id="A0A0M4LSI0"/>
<dbReference type="EC" id="5.1.99.4" evidence="1"/>
<sequence>MCHSCFSLWTMHGERRDCWQEGMIWRAALTWGEHGEEERP</sequence>
<evidence type="ECO:0000313" key="1">
    <source>
        <dbReference type="EMBL" id="ALE15504.1"/>
    </source>
</evidence>
<dbReference type="EMBL" id="CP012669">
    <property type="protein sequence ID" value="ALE15504.1"/>
    <property type="molecule type" value="Genomic_DNA"/>
</dbReference>
<gene>
    <name evidence="1" type="ORF">AMC99_00188</name>
</gene>